<name>A0A8X8KCJ8_ACIGI</name>
<feature type="chain" id="PRO_5036472223" description="Pilus assembly protein FilF" evidence="1">
    <location>
        <begin position="20"/>
        <end position="648"/>
    </location>
</feature>
<dbReference type="RefSeq" id="WP_234623059.1">
    <property type="nucleotide sequence ID" value="NZ_JAHWXT010000002.1"/>
</dbReference>
<dbReference type="EMBL" id="JAHWXT010000002">
    <property type="protein sequence ID" value="MCF0264189.1"/>
    <property type="molecule type" value="Genomic_DNA"/>
</dbReference>
<dbReference type="Proteomes" id="UP000887320">
    <property type="component" value="Unassembled WGS sequence"/>
</dbReference>
<comment type="caution">
    <text evidence="2">The sequence shown here is derived from an EMBL/GenBank/DDBJ whole genome shotgun (WGS) entry which is preliminary data.</text>
</comment>
<keyword evidence="1" id="KW-0732">Signal</keyword>
<accession>A0A8X8KCJ8</accession>
<dbReference type="PROSITE" id="PS51257">
    <property type="entry name" value="PROKAR_LIPOPROTEIN"/>
    <property type="match status" value="1"/>
</dbReference>
<organism evidence="2 3">
    <name type="scientific">Acinetobacter guillouiae</name>
    <name type="common">Acinetobacter genomosp. 11</name>
    <dbReference type="NCBI Taxonomy" id="106649"/>
    <lineage>
        <taxon>Bacteria</taxon>
        <taxon>Pseudomonadati</taxon>
        <taxon>Pseudomonadota</taxon>
        <taxon>Gammaproteobacteria</taxon>
        <taxon>Moraxellales</taxon>
        <taxon>Moraxellaceae</taxon>
        <taxon>Acinetobacter</taxon>
    </lineage>
</organism>
<evidence type="ECO:0008006" key="4">
    <source>
        <dbReference type="Google" id="ProtNLM"/>
    </source>
</evidence>
<evidence type="ECO:0000313" key="2">
    <source>
        <dbReference type="EMBL" id="MCF0264189.1"/>
    </source>
</evidence>
<reference evidence="2" key="1">
    <citation type="submission" date="2021-07" db="EMBL/GenBank/DDBJ databases">
        <authorList>
            <person name="Fernandez M."/>
            <person name="Pereira P."/>
            <person name="Torres Tejerizo G.A."/>
            <person name="Gonzalez P."/>
            <person name="Agostini E."/>
        </authorList>
    </citation>
    <scope>NUCLEOTIDE SEQUENCE</scope>
    <source>
        <strain evidence="2">SFC 500-1A</strain>
    </source>
</reference>
<proteinExistence type="predicted"/>
<gene>
    <name evidence="2" type="ORF">KW868_06880</name>
</gene>
<evidence type="ECO:0000313" key="3">
    <source>
        <dbReference type="Proteomes" id="UP000887320"/>
    </source>
</evidence>
<feature type="signal peptide" evidence="1">
    <location>
        <begin position="1"/>
        <end position="19"/>
    </location>
</feature>
<dbReference type="AlphaFoldDB" id="A0A8X8KCJ8"/>
<sequence>MKKRLFAPLVLTSLGLALAGCGGESATVNEDPNKGIPTYSNGCDADSTEKCLGFYVDYPVDGLNFDCSTDTRNHYATKLEGGLALGGCLIGDKAKFYIKGSQSERKIVLGDVDLAKVRPLKVRGQPAAIGLIDIATAMTGKEPTSMTMSDETFKVMVGLVRVFQAIGLEQDANQVGDVQPLELTDNIKNNLTTVNADIGVADFINGSYVEKLKPWVNIEAVDEASAVATAQRLVQQSLVNIYSTNFLIFSGANVDIQGFTGKSELSTKNESIANMYLVTDRQGYTSGYAMQWVGVPQKVEGSTIADSLLKFLLLNQVVPQKLNVNGQQGWINPLTRKITSPLVFKKDQSSTDKLEIFQGALLNNTNVAGTEYMYKRTTGATTAPADPTIYGKWRQTLNADQLSGGIDIYKTNPANYLDRKVFLTKNTVKAGEKYYFPLYANITFAFDNKEVNPNTQTLGIVIDENGDIRTNLGKNSALNSDTCADVDPNTYVDKETGVQQYRIGTTGTAYINGNVEKSITLRMILANPVFGSLDGALAGLNETLVVRPTSGTSAEEIANASVSSGGIRLNLQRLINEQNTNNGVNITSWDGDKTITATWVNLHAFYQSVYNNIEANKDKATPEQKELAKRLSGTLTVSLPQCYTIKTK</sequence>
<evidence type="ECO:0000256" key="1">
    <source>
        <dbReference type="SAM" id="SignalP"/>
    </source>
</evidence>
<protein>
    <recommendedName>
        <fullName evidence="4">Pilus assembly protein FilF</fullName>
    </recommendedName>
</protein>